<evidence type="ECO:0008006" key="3">
    <source>
        <dbReference type="Google" id="ProtNLM"/>
    </source>
</evidence>
<evidence type="ECO:0000313" key="2">
    <source>
        <dbReference type="Proteomes" id="UP000799767"/>
    </source>
</evidence>
<name>A0A6A6Q1W7_9PEZI</name>
<reference evidence="1" key="1">
    <citation type="journal article" date="2020" name="Stud. Mycol.">
        <title>101 Dothideomycetes genomes: a test case for predicting lifestyles and emergence of pathogens.</title>
        <authorList>
            <person name="Haridas S."/>
            <person name="Albert R."/>
            <person name="Binder M."/>
            <person name="Bloem J."/>
            <person name="Labutti K."/>
            <person name="Salamov A."/>
            <person name="Andreopoulos B."/>
            <person name="Baker S."/>
            <person name="Barry K."/>
            <person name="Bills G."/>
            <person name="Bluhm B."/>
            <person name="Cannon C."/>
            <person name="Castanera R."/>
            <person name="Culley D."/>
            <person name="Daum C."/>
            <person name="Ezra D."/>
            <person name="Gonzalez J."/>
            <person name="Henrissat B."/>
            <person name="Kuo A."/>
            <person name="Liang C."/>
            <person name="Lipzen A."/>
            <person name="Lutzoni F."/>
            <person name="Magnuson J."/>
            <person name="Mondo S."/>
            <person name="Nolan M."/>
            <person name="Ohm R."/>
            <person name="Pangilinan J."/>
            <person name="Park H.-J."/>
            <person name="Ramirez L."/>
            <person name="Alfaro M."/>
            <person name="Sun H."/>
            <person name="Tritt A."/>
            <person name="Yoshinaga Y."/>
            <person name="Zwiers L.-H."/>
            <person name="Turgeon B."/>
            <person name="Goodwin S."/>
            <person name="Spatafora J."/>
            <person name="Crous P."/>
            <person name="Grigoriev I."/>
        </authorList>
    </citation>
    <scope>NUCLEOTIDE SEQUENCE</scope>
    <source>
        <strain evidence="1">CBS 113389</strain>
    </source>
</reference>
<organism evidence="1 2">
    <name type="scientific">Neohortaea acidophila</name>
    <dbReference type="NCBI Taxonomy" id="245834"/>
    <lineage>
        <taxon>Eukaryota</taxon>
        <taxon>Fungi</taxon>
        <taxon>Dikarya</taxon>
        <taxon>Ascomycota</taxon>
        <taxon>Pezizomycotina</taxon>
        <taxon>Dothideomycetes</taxon>
        <taxon>Dothideomycetidae</taxon>
        <taxon>Mycosphaerellales</taxon>
        <taxon>Teratosphaeriaceae</taxon>
        <taxon>Neohortaea</taxon>
    </lineage>
</organism>
<dbReference type="InterPro" id="IPR053269">
    <property type="entry name" value="Asp-Met_ligase"/>
</dbReference>
<dbReference type="PANTHER" id="PTHR37018">
    <property type="entry name" value="CULTURE SPECIFIC PROTEIN, PUTATIVE (AFU_ORTHOLOGUE AFUA_2G00130)-RELATED"/>
    <property type="match status" value="1"/>
</dbReference>
<dbReference type="EMBL" id="MU001632">
    <property type="protein sequence ID" value="KAF2486488.1"/>
    <property type="molecule type" value="Genomic_DNA"/>
</dbReference>
<dbReference type="OrthoDB" id="5946236at2759"/>
<dbReference type="GeneID" id="54473683"/>
<dbReference type="AlphaFoldDB" id="A0A6A6Q1W7"/>
<proteinExistence type="predicted"/>
<protein>
    <recommendedName>
        <fullName evidence="3">ATP-grasp domain-containing protein</fullName>
    </recommendedName>
</protein>
<evidence type="ECO:0000313" key="1">
    <source>
        <dbReference type="EMBL" id="KAF2486488.1"/>
    </source>
</evidence>
<keyword evidence="2" id="KW-1185">Reference proteome</keyword>
<gene>
    <name evidence="1" type="ORF">BDY17DRAFT_291587</name>
</gene>
<dbReference type="RefSeq" id="XP_033593057.1">
    <property type="nucleotide sequence ID" value="XM_033732681.1"/>
</dbReference>
<sequence>MAATTNGGPKSIPLVKLDSTLYDLLKADLKDGEEMEALCKLKPNSDPQYGHAVPFNDKYIIHSAQVSTAENLAHLQLENTSHLLMFFAGPMRVLFMGSEGNTDDPTLSAEDVGKNAARSFSVIQESQRPRITTFKNTEDFVKRYDGAPIRWGFAMDFAERLPSLVHPELTYKLNSKKWLAECVLRSANDRVVDCSVNCKQHAVTDELWYHRGADCNACAEGVKEEIQRVREILLHAKIPFVLKLTQSLASVGTNIVQDEEARDKLVDSMTHYLADFLPRITKGNRHLYTTSLILSEFVPGPTHALNFHVRKDGSVVFLGACNQLATGESGRQSTAITYADQPKLQPKFQSTLDAIGKVLCEEGYHGPVGADIMEDPDSGRLFCIDLNVRVPLSLVLYLLKGHFNDRFGYGVATVYECTMLTISREELERKFEREFAEARILILGAARMGKKKVWAFGLVVAGEDTEAIEKVTERILEDEAKEDEDAEAGGA</sequence>
<dbReference type="SUPFAM" id="SSF56059">
    <property type="entry name" value="Glutathione synthetase ATP-binding domain-like"/>
    <property type="match status" value="1"/>
</dbReference>
<dbReference type="PANTHER" id="PTHR37018:SF1">
    <property type="entry name" value="CULTURE SPECIFIC PROTEIN, PUTATIVE (AFU_ORTHOLOGUE AFUA_2G00130)-RELATED"/>
    <property type="match status" value="1"/>
</dbReference>
<dbReference type="Gene3D" id="3.30.470.20">
    <property type="entry name" value="ATP-grasp fold, B domain"/>
    <property type="match status" value="1"/>
</dbReference>
<dbReference type="Proteomes" id="UP000799767">
    <property type="component" value="Unassembled WGS sequence"/>
</dbReference>
<accession>A0A6A6Q1W7</accession>